<keyword evidence="3" id="KW-0547">Nucleotide-binding</keyword>
<proteinExistence type="inferred from homology"/>
<sequence length="386" mass="43434">MAPLDQAEQDVIVSKVLRELSETPYACSSLVRLTNGTTNFVFRGELSHPIRADGGDSSTKTTVIIKHSTDFVAVNKDFPLDASRAFYEESMLHALNNFPSSTTAVKAPRLYLFIRDANIQVLEDFPAAVDLKNILVSPTANALLTAPVAASVGYNVGSWLRSFHAWTSSSNAELKIIGDNEPMRKLKYAVTYDNFLKVLENFPQLLEGYRQILEEVRNAARTEFQKSSSDGNWDKHWGFIHGDFWTGNVLLPSNPSLSTSNSSDTKLFIVDWEFAQFGHRAYDIGQMVGDIYERKHFFQTDGALPAIEGFIQGYGGLDDELAFRTAIHAGVQLICWYTRRAPTAPLQFPLEKVTDAMRIGRDWIVKGWQMNRDYFQNSPLSPLFKR</sequence>
<evidence type="ECO:0000256" key="1">
    <source>
        <dbReference type="ARBA" id="ARBA00010165"/>
    </source>
</evidence>
<feature type="domain" description="Aminoglycoside phosphotransferase" evidence="6">
    <location>
        <begin position="76"/>
        <end position="319"/>
    </location>
</feature>
<dbReference type="Proteomes" id="UP001369815">
    <property type="component" value="Unassembled WGS sequence"/>
</dbReference>
<dbReference type="GO" id="GO:0016301">
    <property type="term" value="F:kinase activity"/>
    <property type="evidence" value="ECO:0007669"/>
    <property type="project" value="UniProtKB-KW"/>
</dbReference>
<keyword evidence="4" id="KW-0418">Kinase</keyword>
<dbReference type="GO" id="GO:0005524">
    <property type="term" value="F:ATP binding"/>
    <property type="evidence" value="ECO:0007669"/>
    <property type="project" value="UniProtKB-KW"/>
</dbReference>
<keyword evidence="8" id="KW-1185">Reference proteome</keyword>
<reference evidence="7 8" key="1">
    <citation type="journal article" date="2024" name="Front Chem Biol">
        <title>Unveiling the potential of Daldinia eschscholtzii MFLUCC 19-0629 through bioactivity and bioinformatics studies for enhanced sustainable agriculture production.</title>
        <authorList>
            <person name="Brooks S."/>
            <person name="Weaver J.A."/>
            <person name="Klomchit A."/>
            <person name="Alharthi S.A."/>
            <person name="Onlamun T."/>
            <person name="Nurani R."/>
            <person name="Vong T.K."/>
            <person name="Alberti F."/>
            <person name="Greco C."/>
        </authorList>
    </citation>
    <scope>NUCLEOTIDE SEQUENCE [LARGE SCALE GENOMIC DNA]</scope>
    <source>
        <strain evidence="7">MFLUCC 19-0629</strain>
    </source>
</reference>
<evidence type="ECO:0000313" key="8">
    <source>
        <dbReference type="Proteomes" id="UP001369815"/>
    </source>
</evidence>
<name>A0AAX6M9C5_9PEZI</name>
<dbReference type="PANTHER" id="PTHR34273:SF2">
    <property type="entry name" value="METHYLTHIORIBOSE KINASE"/>
    <property type="match status" value="1"/>
</dbReference>
<dbReference type="AlphaFoldDB" id="A0AAX6M9C5"/>
<dbReference type="PANTHER" id="PTHR34273">
    <property type="entry name" value="METHYLTHIORIBOSE KINASE"/>
    <property type="match status" value="1"/>
</dbReference>
<evidence type="ECO:0000256" key="3">
    <source>
        <dbReference type="ARBA" id="ARBA00022741"/>
    </source>
</evidence>
<dbReference type="InterPro" id="IPR011009">
    <property type="entry name" value="Kinase-like_dom_sf"/>
</dbReference>
<gene>
    <name evidence="7" type="ORF">Daesc_010572</name>
</gene>
<dbReference type="InterPro" id="IPR002575">
    <property type="entry name" value="Aminoglycoside_PTrfase"/>
</dbReference>
<organism evidence="7 8">
    <name type="scientific">Daldinia eschscholtzii</name>
    <dbReference type="NCBI Taxonomy" id="292717"/>
    <lineage>
        <taxon>Eukaryota</taxon>
        <taxon>Fungi</taxon>
        <taxon>Dikarya</taxon>
        <taxon>Ascomycota</taxon>
        <taxon>Pezizomycotina</taxon>
        <taxon>Sordariomycetes</taxon>
        <taxon>Xylariomycetidae</taxon>
        <taxon>Xylariales</taxon>
        <taxon>Hypoxylaceae</taxon>
        <taxon>Daldinia</taxon>
    </lineage>
</organism>
<evidence type="ECO:0000256" key="2">
    <source>
        <dbReference type="ARBA" id="ARBA00022679"/>
    </source>
</evidence>
<evidence type="ECO:0000259" key="6">
    <source>
        <dbReference type="Pfam" id="PF01636"/>
    </source>
</evidence>
<dbReference type="Pfam" id="PF01636">
    <property type="entry name" value="APH"/>
    <property type="match status" value="1"/>
</dbReference>
<keyword evidence="2" id="KW-0808">Transferase</keyword>
<accession>A0AAX6M9C5</accession>
<evidence type="ECO:0000256" key="5">
    <source>
        <dbReference type="ARBA" id="ARBA00022840"/>
    </source>
</evidence>
<dbReference type="Gene3D" id="3.30.200.20">
    <property type="entry name" value="Phosphorylase Kinase, domain 1"/>
    <property type="match status" value="1"/>
</dbReference>
<comment type="similarity">
    <text evidence="1">Belongs to the methylthioribose kinase family.</text>
</comment>
<protein>
    <recommendedName>
        <fullName evidence="6">Aminoglycoside phosphotransferase domain-containing protein</fullName>
    </recommendedName>
</protein>
<evidence type="ECO:0000256" key="4">
    <source>
        <dbReference type="ARBA" id="ARBA00022777"/>
    </source>
</evidence>
<keyword evidence="5" id="KW-0067">ATP-binding</keyword>
<dbReference type="Gene3D" id="3.90.1200.10">
    <property type="match status" value="1"/>
</dbReference>
<dbReference type="EMBL" id="JBANMG010000010">
    <property type="protein sequence ID" value="KAK6948801.1"/>
    <property type="molecule type" value="Genomic_DNA"/>
</dbReference>
<dbReference type="SUPFAM" id="SSF56112">
    <property type="entry name" value="Protein kinase-like (PK-like)"/>
    <property type="match status" value="1"/>
</dbReference>
<evidence type="ECO:0000313" key="7">
    <source>
        <dbReference type="EMBL" id="KAK6948801.1"/>
    </source>
</evidence>
<comment type="caution">
    <text evidence="7">The sequence shown here is derived from an EMBL/GenBank/DDBJ whole genome shotgun (WGS) entry which is preliminary data.</text>
</comment>